<dbReference type="Gene3D" id="2.160.10.10">
    <property type="entry name" value="Hexapeptide repeat proteins"/>
    <property type="match status" value="1"/>
</dbReference>
<dbReference type="InterPro" id="IPR050179">
    <property type="entry name" value="Trans_hexapeptide_repeat"/>
</dbReference>
<keyword evidence="5" id="KW-1185">Reference proteome</keyword>
<name>A0A2U8VLA0_9HYPH</name>
<comment type="similarity">
    <text evidence="1">Belongs to the transferase hexapeptide repeat family.</text>
</comment>
<evidence type="ECO:0008006" key="6">
    <source>
        <dbReference type="Google" id="ProtNLM"/>
    </source>
</evidence>
<dbReference type="PANTHER" id="PTHR43300:SF11">
    <property type="entry name" value="ACETYLTRANSFERASE RV3034C-RELATED"/>
    <property type="match status" value="1"/>
</dbReference>
<evidence type="ECO:0000256" key="2">
    <source>
        <dbReference type="ARBA" id="ARBA00022679"/>
    </source>
</evidence>
<accession>A0A2U8VLA0</accession>
<sequence>MTAPYFPFQELTQAQKLQALARAQQQVDGQDFAGAVETLQGINWSNPLDNQIHQPLGMAYDIYCQHLSMSDALDDHEDVLRAALAAPIVSHRTVEIARNFFSRKTGISFQEHIVHPRMFIGTYTYGSPNVRSWGAPACIFIDKFSSIANDVFMLTDGNHSMDTVTTYPFFNPPWPNSPVPAAHATSLPSSKGDIVIGPDVWIGYGATIMSGVNLGVGSVVAAKSVVTKSVAPYSVVAGNPARVVKSRFSAETIAALVETKWWTWSDATVNAHLPLIMSKDIDGFIEAARQVNEAEASRS</sequence>
<dbReference type="SUPFAM" id="SSF51161">
    <property type="entry name" value="Trimeric LpxA-like enzymes"/>
    <property type="match status" value="1"/>
</dbReference>
<evidence type="ECO:0000256" key="1">
    <source>
        <dbReference type="ARBA" id="ARBA00007274"/>
    </source>
</evidence>
<dbReference type="PROSITE" id="PS00101">
    <property type="entry name" value="HEXAPEP_TRANSFERASES"/>
    <property type="match status" value="1"/>
</dbReference>
<evidence type="ECO:0000313" key="4">
    <source>
        <dbReference type="EMBL" id="AWN34425.1"/>
    </source>
</evidence>
<dbReference type="PANTHER" id="PTHR43300">
    <property type="entry name" value="ACETYLTRANSFERASE"/>
    <property type="match status" value="1"/>
</dbReference>
<dbReference type="Proteomes" id="UP000246058">
    <property type="component" value="Chromosome"/>
</dbReference>
<dbReference type="CDD" id="cd03349">
    <property type="entry name" value="LbH_XAT"/>
    <property type="match status" value="1"/>
</dbReference>
<evidence type="ECO:0000256" key="3">
    <source>
        <dbReference type="ARBA" id="ARBA00022737"/>
    </source>
</evidence>
<dbReference type="GO" id="GO:0016740">
    <property type="term" value="F:transferase activity"/>
    <property type="evidence" value="ECO:0007669"/>
    <property type="project" value="UniProtKB-KW"/>
</dbReference>
<dbReference type="KEGG" id="meti:DK427_00585"/>
<organism evidence="4 5">
    <name type="scientific">Methylobacterium radiodurans</name>
    <dbReference type="NCBI Taxonomy" id="2202828"/>
    <lineage>
        <taxon>Bacteria</taxon>
        <taxon>Pseudomonadati</taxon>
        <taxon>Pseudomonadota</taxon>
        <taxon>Alphaproteobacteria</taxon>
        <taxon>Hyphomicrobiales</taxon>
        <taxon>Methylobacteriaceae</taxon>
        <taxon>Methylobacterium</taxon>
    </lineage>
</organism>
<keyword evidence="3" id="KW-0677">Repeat</keyword>
<dbReference type="AlphaFoldDB" id="A0A2U8VLA0"/>
<keyword evidence="2" id="KW-0808">Transferase</keyword>
<dbReference type="OrthoDB" id="9815592at2"/>
<dbReference type="EMBL" id="CP029551">
    <property type="protein sequence ID" value="AWN34425.1"/>
    <property type="molecule type" value="Genomic_DNA"/>
</dbReference>
<dbReference type="InterPro" id="IPR011004">
    <property type="entry name" value="Trimer_LpxA-like_sf"/>
</dbReference>
<evidence type="ECO:0000313" key="5">
    <source>
        <dbReference type="Proteomes" id="UP000246058"/>
    </source>
</evidence>
<dbReference type="RefSeq" id="WP_109949566.1">
    <property type="nucleotide sequence ID" value="NZ_CP029551.1"/>
</dbReference>
<dbReference type="InterPro" id="IPR018357">
    <property type="entry name" value="Hexapep_transf_CS"/>
</dbReference>
<gene>
    <name evidence="4" type="ORF">DK427_00585</name>
</gene>
<proteinExistence type="inferred from homology"/>
<protein>
    <recommendedName>
        <fullName evidence="6">CatB-related O-acetyltransferase</fullName>
    </recommendedName>
</protein>
<reference evidence="4 5" key="1">
    <citation type="submission" date="2018-05" db="EMBL/GenBank/DDBJ databases">
        <title>Complete Genome Sequence of Methylobacterium sp. 17Sr1-43.</title>
        <authorList>
            <person name="Srinivasan S."/>
        </authorList>
    </citation>
    <scope>NUCLEOTIDE SEQUENCE [LARGE SCALE GENOMIC DNA]</scope>
    <source>
        <strain evidence="4 5">17Sr1-43</strain>
    </source>
</reference>